<dbReference type="PANTHER" id="PTHR30466">
    <property type="entry name" value="FLAVIN REDUCTASE"/>
    <property type="match status" value="1"/>
</dbReference>
<dbReference type="InterPro" id="IPR012349">
    <property type="entry name" value="Split_barrel_FMN-bd"/>
</dbReference>
<dbReference type="InterPro" id="IPR002563">
    <property type="entry name" value="Flavin_Rdtase-like_dom"/>
</dbReference>
<evidence type="ECO:0000256" key="1">
    <source>
        <dbReference type="ARBA" id="ARBA00023002"/>
    </source>
</evidence>
<dbReference type="OrthoDB" id="9792858at2"/>
<dbReference type="PANTHER" id="PTHR30466:SF1">
    <property type="entry name" value="FMN REDUCTASE (NADH) RUTF"/>
    <property type="match status" value="1"/>
</dbReference>
<dbReference type="SUPFAM" id="SSF50475">
    <property type="entry name" value="FMN-binding split barrel"/>
    <property type="match status" value="1"/>
</dbReference>
<accession>A0A2V4APH4</accession>
<dbReference type="Pfam" id="PF01613">
    <property type="entry name" value="Flavin_Reduct"/>
    <property type="match status" value="1"/>
</dbReference>
<name>A0A2V4APH4_9PSEU</name>
<dbReference type="SMART" id="SM00903">
    <property type="entry name" value="Flavin_Reduct"/>
    <property type="match status" value="1"/>
</dbReference>
<evidence type="ECO:0000313" key="3">
    <source>
        <dbReference type="Proteomes" id="UP000249915"/>
    </source>
</evidence>
<organism evidence="2 3">
    <name type="scientific">Prauserella muralis</name>
    <dbReference type="NCBI Taxonomy" id="588067"/>
    <lineage>
        <taxon>Bacteria</taxon>
        <taxon>Bacillati</taxon>
        <taxon>Actinomycetota</taxon>
        <taxon>Actinomycetes</taxon>
        <taxon>Pseudonocardiales</taxon>
        <taxon>Pseudonocardiaceae</taxon>
        <taxon>Prauserella</taxon>
    </lineage>
</organism>
<dbReference type="EMBL" id="MASW01000005">
    <property type="protein sequence ID" value="PXY22606.1"/>
    <property type="molecule type" value="Genomic_DNA"/>
</dbReference>
<keyword evidence="3" id="KW-1185">Reference proteome</keyword>
<dbReference type="GO" id="GO:0042602">
    <property type="term" value="F:riboflavin reductase (NADPH) activity"/>
    <property type="evidence" value="ECO:0007669"/>
    <property type="project" value="TreeGrafter"/>
</dbReference>
<dbReference type="GO" id="GO:0010181">
    <property type="term" value="F:FMN binding"/>
    <property type="evidence" value="ECO:0007669"/>
    <property type="project" value="InterPro"/>
</dbReference>
<protein>
    <submittedName>
        <fullName evidence="2">Flavin reductase</fullName>
    </submittedName>
</protein>
<proteinExistence type="predicted"/>
<dbReference type="RefSeq" id="WP_112283207.1">
    <property type="nucleotide sequence ID" value="NZ_MASW01000005.1"/>
</dbReference>
<gene>
    <name evidence="2" type="ORF">BAY60_22545</name>
</gene>
<comment type="caution">
    <text evidence="2">The sequence shown here is derived from an EMBL/GenBank/DDBJ whole genome shotgun (WGS) entry which is preliminary data.</text>
</comment>
<dbReference type="InterPro" id="IPR050268">
    <property type="entry name" value="NADH-dep_flavin_reductase"/>
</dbReference>
<keyword evidence="1" id="KW-0560">Oxidoreductase</keyword>
<evidence type="ECO:0000313" key="2">
    <source>
        <dbReference type="EMBL" id="PXY22606.1"/>
    </source>
</evidence>
<dbReference type="Gene3D" id="2.30.110.10">
    <property type="entry name" value="Electron Transport, Fmn-binding Protein, Chain A"/>
    <property type="match status" value="1"/>
</dbReference>
<dbReference type="AlphaFoldDB" id="A0A2V4APH4"/>
<reference evidence="2 3" key="1">
    <citation type="submission" date="2016-07" db="EMBL/GenBank/DDBJ databases">
        <title>Draft genome sequence of Prauserella muralis DSM 45305, isolated from a mould-covered wall in an indoor environment.</title>
        <authorList>
            <person name="Ruckert C."/>
            <person name="Albersmeier A."/>
            <person name="Jiang C.-L."/>
            <person name="Jiang Y."/>
            <person name="Kalinowski J."/>
            <person name="Schneider O."/>
            <person name="Winkler A."/>
            <person name="Zotchev S.B."/>
        </authorList>
    </citation>
    <scope>NUCLEOTIDE SEQUENCE [LARGE SCALE GENOMIC DNA]</scope>
    <source>
        <strain evidence="2 3">DSM 45305</strain>
    </source>
</reference>
<sequence>MTATAVAAAVDPRRFRAALGRFATGVTVITARAPDGGVHGMTANGFLSVSLDPPLVLVSLGGCTMAEYLRQGDRYAVTVLSEDQETLSRHFGGRAQPGLSVRFQWRGEHPFVPGGLAEIGCRIVDRHPAGDHVLFIGEVEHLEFRDGAPLLFYTGAYRALHVGLTEDVFFY</sequence>
<dbReference type="Proteomes" id="UP000249915">
    <property type="component" value="Unassembled WGS sequence"/>
</dbReference>
<dbReference type="GO" id="GO:0006208">
    <property type="term" value="P:pyrimidine nucleobase catabolic process"/>
    <property type="evidence" value="ECO:0007669"/>
    <property type="project" value="TreeGrafter"/>
</dbReference>